<reference evidence="1" key="1">
    <citation type="journal article" date="2021" name="Front. Microbiol.">
        <title>Comprehensive Comparative Genomics and Phenotyping of Methylobacterium Species.</title>
        <authorList>
            <person name="Alessa O."/>
            <person name="Ogura Y."/>
            <person name="Fujitani Y."/>
            <person name="Takami H."/>
            <person name="Hayashi T."/>
            <person name="Sahin N."/>
            <person name="Tani A."/>
        </authorList>
    </citation>
    <scope>NUCLEOTIDE SEQUENCE</scope>
    <source>
        <strain evidence="1">NBRC 15686</strain>
    </source>
</reference>
<organism evidence="1 2">
    <name type="scientific">Methylorubrum aminovorans</name>
    <dbReference type="NCBI Taxonomy" id="269069"/>
    <lineage>
        <taxon>Bacteria</taxon>
        <taxon>Pseudomonadati</taxon>
        <taxon>Pseudomonadota</taxon>
        <taxon>Alphaproteobacteria</taxon>
        <taxon>Hyphomicrobiales</taxon>
        <taxon>Methylobacteriaceae</taxon>
        <taxon>Methylorubrum</taxon>
    </lineage>
</organism>
<comment type="caution">
    <text evidence="1">The sequence shown here is derived from an EMBL/GenBank/DDBJ whole genome shotgun (WGS) entry which is preliminary data.</text>
</comment>
<sequence>MHPPPPWCAMLRIETTLGLNDFDRDFDETVDGYVMPTLADAL</sequence>
<keyword evidence="2" id="KW-1185">Reference proteome</keyword>
<dbReference type="EMBL" id="BPRC01000045">
    <property type="protein sequence ID" value="GJE68161.1"/>
    <property type="molecule type" value="Genomic_DNA"/>
</dbReference>
<proteinExistence type="predicted"/>
<name>A0ABQ4ULD9_9HYPH</name>
<reference evidence="1" key="2">
    <citation type="submission" date="2021-08" db="EMBL/GenBank/DDBJ databases">
        <authorList>
            <person name="Tani A."/>
            <person name="Ola A."/>
            <person name="Ogura Y."/>
            <person name="Katsura K."/>
            <person name="Hayashi T."/>
        </authorList>
    </citation>
    <scope>NUCLEOTIDE SEQUENCE</scope>
    <source>
        <strain evidence="1">NBRC 15686</strain>
    </source>
</reference>
<accession>A0ABQ4ULD9</accession>
<evidence type="ECO:0000313" key="2">
    <source>
        <dbReference type="Proteomes" id="UP001055039"/>
    </source>
</evidence>
<gene>
    <name evidence="1" type="ORF">LNAOJCKE_5397</name>
</gene>
<evidence type="ECO:0000313" key="1">
    <source>
        <dbReference type="EMBL" id="GJE68161.1"/>
    </source>
</evidence>
<protein>
    <submittedName>
        <fullName evidence="1">Uncharacterized protein</fullName>
    </submittedName>
</protein>
<dbReference type="Proteomes" id="UP001055039">
    <property type="component" value="Unassembled WGS sequence"/>
</dbReference>
<dbReference type="RefSeq" id="WP_283214556.1">
    <property type="nucleotide sequence ID" value="NZ_BAAADH010000027.1"/>
</dbReference>